<evidence type="ECO:0000256" key="1">
    <source>
        <dbReference type="ARBA" id="ARBA00022737"/>
    </source>
</evidence>
<dbReference type="GO" id="GO:0003729">
    <property type="term" value="F:mRNA binding"/>
    <property type="evidence" value="ECO:0007669"/>
    <property type="project" value="TreeGrafter"/>
</dbReference>
<keyword evidence="5" id="KW-1185">Reference proteome</keyword>
<dbReference type="AlphaFoldDB" id="A0A3N2Q238"/>
<gene>
    <name evidence="4" type="ORF">SODALDRAFT_307137</name>
</gene>
<proteinExistence type="predicted"/>
<dbReference type="RefSeq" id="XP_028468544.1">
    <property type="nucleotide sequence ID" value="XM_028609056.1"/>
</dbReference>
<dbReference type="Gene3D" id="1.25.40.10">
    <property type="entry name" value="Tetratricopeptide repeat domain"/>
    <property type="match status" value="1"/>
</dbReference>
<dbReference type="PANTHER" id="PTHR47938:SF35">
    <property type="entry name" value="PENTATRICOPEPTIDE REPEAT-CONTAINING PROTEIN 4, MITOCHONDRIAL-RELATED"/>
    <property type="match status" value="1"/>
</dbReference>
<dbReference type="Proteomes" id="UP000272025">
    <property type="component" value="Unassembled WGS sequence"/>
</dbReference>
<reference evidence="4 5" key="1">
    <citation type="journal article" date="2018" name="Mol. Ecol.">
        <title>The obligate alkalophilic soda-lake fungus Sodiomyces alkalinus has shifted to a protein diet.</title>
        <authorList>
            <person name="Grum-Grzhimaylo A.A."/>
            <person name="Falkoski D.L."/>
            <person name="van den Heuvel J."/>
            <person name="Valero-Jimenez C.A."/>
            <person name="Min B."/>
            <person name="Choi I.G."/>
            <person name="Lipzen A."/>
            <person name="Daum C.G."/>
            <person name="Aanen D.K."/>
            <person name="Tsang A."/>
            <person name="Henrissat B."/>
            <person name="Bilanenko E.N."/>
            <person name="de Vries R.P."/>
            <person name="van Kan J.A.L."/>
            <person name="Grigoriev I.V."/>
            <person name="Debets A.J.M."/>
        </authorList>
    </citation>
    <scope>NUCLEOTIDE SEQUENCE [LARGE SCALE GENOMIC DNA]</scope>
    <source>
        <strain evidence="4 5">F11</strain>
    </source>
</reference>
<accession>A0A3N2Q238</accession>
<feature type="region of interest" description="Disordered" evidence="2">
    <location>
        <begin position="602"/>
        <end position="627"/>
    </location>
</feature>
<dbReference type="GO" id="GO:0005739">
    <property type="term" value="C:mitochondrion"/>
    <property type="evidence" value="ECO:0007669"/>
    <property type="project" value="TreeGrafter"/>
</dbReference>
<feature type="region of interest" description="Disordered" evidence="2">
    <location>
        <begin position="38"/>
        <end position="111"/>
    </location>
</feature>
<organism evidence="4 5">
    <name type="scientific">Sodiomyces alkalinus (strain CBS 110278 / VKM F-3762 / F11)</name>
    <name type="common">Alkaliphilic filamentous fungus</name>
    <dbReference type="NCBI Taxonomy" id="1314773"/>
    <lineage>
        <taxon>Eukaryota</taxon>
        <taxon>Fungi</taxon>
        <taxon>Dikarya</taxon>
        <taxon>Ascomycota</taxon>
        <taxon>Pezizomycotina</taxon>
        <taxon>Sordariomycetes</taxon>
        <taxon>Hypocreomycetidae</taxon>
        <taxon>Glomerellales</taxon>
        <taxon>Plectosphaerellaceae</taxon>
        <taxon>Sodiomyces</taxon>
    </lineage>
</organism>
<dbReference type="GeneID" id="39577534"/>
<dbReference type="GO" id="GO:0140053">
    <property type="term" value="P:mitochondrial gene expression"/>
    <property type="evidence" value="ECO:0007669"/>
    <property type="project" value="TreeGrafter"/>
</dbReference>
<dbReference type="PANTHER" id="PTHR47938">
    <property type="entry name" value="RESPIRATORY COMPLEX I CHAPERONE (CIA84), PUTATIVE (AFU_ORTHOLOGUE AFUA_2G06020)-RELATED"/>
    <property type="match status" value="1"/>
</dbReference>
<protein>
    <recommendedName>
        <fullName evidence="3">Pentatricopeptide repeat-containing protein-mitochondrial domain-containing protein</fullName>
    </recommendedName>
</protein>
<dbReference type="EMBL" id="ML119052">
    <property type="protein sequence ID" value="ROT40738.1"/>
    <property type="molecule type" value="Genomic_DNA"/>
</dbReference>
<evidence type="ECO:0000256" key="2">
    <source>
        <dbReference type="SAM" id="MobiDB-lite"/>
    </source>
</evidence>
<evidence type="ECO:0000313" key="5">
    <source>
        <dbReference type="Proteomes" id="UP000272025"/>
    </source>
</evidence>
<name>A0A3N2Q238_SODAK</name>
<dbReference type="InterPro" id="IPR057027">
    <property type="entry name" value="TPR_mt"/>
</dbReference>
<dbReference type="Pfam" id="PF23276">
    <property type="entry name" value="TPR_24"/>
    <property type="match status" value="1"/>
</dbReference>
<dbReference type="OrthoDB" id="747253at2759"/>
<sequence>MSNSRFVLDGLWRCLCPSIDPAVASRLLRSPAPLLPRRVHATPRRAPVSRFGSRTRPCHVQQRQYSFTATATSPAPAPRRNSRANDDKGRNANPARTLAETPSPKELDKNVLRSASTEQITEALQVLRNRPDGFLVTAALVKHLVQERGELPNPRMYECLIASARDTKGSADMLAQLLAEMKTLKFPTGSRLCHEALQVLAVHPNYLLRNEILSAMQESWTEIDANGQCSIALGLLRDGQYELAASKFDDILDKYAADVPHWMIDIFILVFLQKGFLDEAVRMAHVKPHATAAEGIPLPLWHQLLDACSRASHYVGTSYAWNWLLEHDRRVLPDGLLLNVLHTAARHADPHLATQVTDLLSARGAKLALHHYEALVDAYAAHRDLDGALRVLCIMHDALSVVPDGSTRSLYLALRSQPALLPKALDALERLLLSEHRHVPLQAANAVLEGAVAGSGFDAALDMYLDWPRYTRARPDCVTLRHLLRACDDPETLRLLVSENPDAALRGDRASFERAVREFARVGDLESAYRCVDMLGATTPAPAPPAWLSRETGLVLVRRSLDARDERVWWLLEEAERRGLDLRTGLARLLAVWEQDREPPTFKSRRELTTGRRVLGGGGDVDADPVD</sequence>
<evidence type="ECO:0000313" key="4">
    <source>
        <dbReference type="EMBL" id="ROT40738.1"/>
    </source>
</evidence>
<feature type="domain" description="Pentatricopeptide repeat-containing protein-mitochondrial" evidence="3">
    <location>
        <begin position="334"/>
        <end position="464"/>
    </location>
</feature>
<evidence type="ECO:0000259" key="3">
    <source>
        <dbReference type="Pfam" id="PF23276"/>
    </source>
</evidence>
<dbReference type="STRING" id="1314773.A0A3N2Q238"/>
<dbReference type="InterPro" id="IPR011990">
    <property type="entry name" value="TPR-like_helical_dom_sf"/>
</dbReference>
<keyword evidence="1" id="KW-0677">Repeat</keyword>